<evidence type="ECO:0000313" key="3">
    <source>
        <dbReference type="EMBL" id="GLS62072.1"/>
    </source>
</evidence>
<evidence type="ECO:0000256" key="1">
    <source>
        <dbReference type="SAM" id="MobiDB-lite"/>
    </source>
</evidence>
<sequence length="70" mass="7411">MYPSSETPTAATETGRRQTDAGRDAESFRPLALPALAAAVRVKAPAAEKAAQRTQRRGILALLHEDAPLA</sequence>
<evidence type="ECO:0000313" key="4">
    <source>
        <dbReference type="Proteomes" id="UP000321960"/>
    </source>
</evidence>
<dbReference type="Proteomes" id="UP000321960">
    <property type="component" value="Unassembled WGS sequence"/>
</dbReference>
<organism evidence="2 4">
    <name type="scientific">Methylobacterium oxalidis</name>
    <dbReference type="NCBI Taxonomy" id="944322"/>
    <lineage>
        <taxon>Bacteria</taxon>
        <taxon>Pseudomonadati</taxon>
        <taxon>Pseudomonadota</taxon>
        <taxon>Alphaproteobacteria</taxon>
        <taxon>Hyphomicrobiales</taxon>
        <taxon>Methylobacteriaceae</taxon>
        <taxon>Methylobacterium</taxon>
    </lineage>
</organism>
<proteinExistence type="predicted"/>
<reference evidence="3" key="4">
    <citation type="submission" date="2023-01" db="EMBL/GenBank/DDBJ databases">
        <title>Draft genome sequence of Methylobacterium oxalidis strain NBRC 107715.</title>
        <authorList>
            <person name="Sun Q."/>
            <person name="Mori K."/>
        </authorList>
    </citation>
    <scope>NUCLEOTIDE SEQUENCE</scope>
    <source>
        <strain evidence="3">NBRC 107715</strain>
    </source>
</reference>
<reference evidence="2 4" key="3">
    <citation type="submission" date="2019-07" db="EMBL/GenBank/DDBJ databases">
        <title>Whole genome shotgun sequence of Methylobacterium oxalidis NBRC 107715.</title>
        <authorList>
            <person name="Hosoyama A."/>
            <person name="Uohara A."/>
            <person name="Ohji S."/>
            <person name="Ichikawa N."/>
        </authorList>
    </citation>
    <scope>NUCLEOTIDE SEQUENCE [LARGE SCALE GENOMIC DNA]</scope>
    <source>
        <strain evidence="2 4">NBRC 107715</strain>
    </source>
</reference>
<feature type="region of interest" description="Disordered" evidence="1">
    <location>
        <begin position="1"/>
        <end position="27"/>
    </location>
</feature>
<reference evidence="3" key="1">
    <citation type="journal article" date="2014" name="Int. J. Syst. Evol. Microbiol.">
        <title>Complete genome of a new Firmicutes species belonging to the dominant human colonic microbiota ('Ruminococcus bicirculans') reveals two chromosomes and a selective capacity to utilize plant glucans.</title>
        <authorList>
            <consortium name="NISC Comparative Sequencing Program"/>
            <person name="Wegmann U."/>
            <person name="Louis P."/>
            <person name="Goesmann A."/>
            <person name="Henrissat B."/>
            <person name="Duncan S.H."/>
            <person name="Flint H.J."/>
        </authorList>
    </citation>
    <scope>NUCLEOTIDE SEQUENCE</scope>
    <source>
        <strain evidence="3">NBRC 107715</strain>
    </source>
</reference>
<name>A0A512IWN1_9HYPH</name>
<feature type="compositionally biased region" description="Polar residues" evidence="1">
    <location>
        <begin position="1"/>
        <end position="12"/>
    </location>
</feature>
<reference evidence="5" key="2">
    <citation type="journal article" date="2019" name="Int. J. Syst. Evol. Microbiol.">
        <title>The Global Catalogue of Microorganisms (GCM) 10K type strain sequencing project: providing services to taxonomists for standard genome sequencing and annotation.</title>
        <authorList>
            <consortium name="The Broad Institute Genomics Platform"/>
            <consortium name="The Broad Institute Genome Sequencing Center for Infectious Disease"/>
            <person name="Wu L."/>
            <person name="Ma J."/>
        </authorList>
    </citation>
    <scope>NUCLEOTIDE SEQUENCE [LARGE SCALE GENOMIC DNA]</scope>
    <source>
        <strain evidence="5">NBRC 107715</strain>
    </source>
</reference>
<dbReference type="AlphaFoldDB" id="A0A512IWN1"/>
<dbReference type="Proteomes" id="UP001156856">
    <property type="component" value="Unassembled WGS sequence"/>
</dbReference>
<dbReference type="EMBL" id="BJZU01000003">
    <property type="protein sequence ID" value="GEP02127.1"/>
    <property type="molecule type" value="Genomic_DNA"/>
</dbReference>
<protein>
    <submittedName>
        <fullName evidence="2">Uncharacterized protein</fullName>
    </submittedName>
</protein>
<evidence type="ECO:0000313" key="5">
    <source>
        <dbReference type="Proteomes" id="UP001156856"/>
    </source>
</evidence>
<evidence type="ECO:0000313" key="2">
    <source>
        <dbReference type="EMBL" id="GEP02127.1"/>
    </source>
</evidence>
<comment type="caution">
    <text evidence="2">The sequence shown here is derived from an EMBL/GenBank/DDBJ whole genome shotgun (WGS) entry which is preliminary data.</text>
</comment>
<accession>A0A512IWN1</accession>
<feature type="compositionally biased region" description="Basic and acidic residues" evidence="1">
    <location>
        <begin position="14"/>
        <end position="27"/>
    </location>
</feature>
<gene>
    <name evidence="3" type="ORF">GCM10007888_04530</name>
    <name evidence="2" type="ORF">MOX02_01650</name>
</gene>
<keyword evidence="5" id="KW-1185">Reference proteome</keyword>
<dbReference type="RefSeq" id="WP_147023799.1">
    <property type="nucleotide sequence ID" value="NZ_BJZU01000003.1"/>
</dbReference>
<dbReference type="EMBL" id="BSPK01000004">
    <property type="protein sequence ID" value="GLS62072.1"/>
    <property type="molecule type" value="Genomic_DNA"/>
</dbReference>